<evidence type="ECO:0000313" key="2">
    <source>
        <dbReference type="Proteomes" id="UP000647585"/>
    </source>
</evidence>
<name>A0ABQ2WU82_9GAMM</name>
<evidence type="ECO:0000313" key="1">
    <source>
        <dbReference type="EMBL" id="GGW70428.1"/>
    </source>
</evidence>
<dbReference type="Proteomes" id="UP000647585">
    <property type="component" value="Unassembled WGS sequence"/>
</dbReference>
<proteinExistence type="predicted"/>
<accession>A0ABQ2WU82</accession>
<protein>
    <submittedName>
        <fullName evidence="1">Uncharacterized protein</fullName>
    </submittedName>
</protein>
<dbReference type="EMBL" id="BMXO01000021">
    <property type="protein sequence ID" value="GGW70428.1"/>
    <property type="molecule type" value="Genomic_DNA"/>
</dbReference>
<comment type="caution">
    <text evidence="1">The sequence shown here is derived from an EMBL/GenBank/DDBJ whole genome shotgun (WGS) entry which is preliminary data.</text>
</comment>
<keyword evidence="2" id="KW-1185">Reference proteome</keyword>
<organism evidence="1 2">
    <name type="scientific">Halomonas johnsoniae</name>
    <dbReference type="NCBI Taxonomy" id="502832"/>
    <lineage>
        <taxon>Bacteria</taxon>
        <taxon>Pseudomonadati</taxon>
        <taxon>Pseudomonadota</taxon>
        <taxon>Gammaproteobacteria</taxon>
        <taxon>Oceanospirillales</taxon>
        <taxon>Halomonadaceae</taxon>
        <taxon>Halomonas</taxon>
    </lineage>
</organism>
<reference evidence="2" key="1">
    <citation type="journal article" date="2019" name="Int. J. Syst. Evol. Microbiol.">
        <title>The Global Catalogue of Microorganisms (GCM) 10K type strain sequencing project: providing services to taxonomists for standard genome sequencing and annotation.</title>
        <authorList>
            <consortium name="The Broad Institute Genomics Platform"/>
            <consortium name="The Broad Institute Genome Sequencing Center for Infectious Disease"/>
            <person name="Wu L."/>
            <person name="Ma J."/>
        </authorList>
    </citation>
    <scope>NUCLEOTIDE SEQUENCE [LARGE SCALE GENOMIC DNA]</scope>
    <source>
        <strain evidence="2">KCTC 22157</strain>
    </source>
</reference>
<sequence>MEATEVVPSRHKLYKGAYNSVTLSQRLSAHRRSDTAITDRPLQYLLQATKRQWRP</sequence>
<gene>
    <name evidence="1" type="ORF">GCM10007158_33710</name>
</gene>